<proteinExistence type="predicted"/>
<keyword evidence="1" id="KW-0472">Membrane</keyword>
<evidence type="ECO:0000313" key="3">
    <source>
        <dbReference type="Proteomes" id="UP001419268"/>
    </source>
</evidence>
<keyword evidence="3" id="KW-1185">Reference proteome</keyword>
<feature type="transmembrane region" description="Helical" evidence="1">
    <location>
        <begin position="41"/>
        <end position="60"/>
    </location>
</feature>
<sequence length="70" mass="7798">MRVNVSTSSHSLLIIIIMISHECLLDLPIKTTSQRCPVQVLLGKSMFGLFVTYALVPSIVHPSNLFDPFK</sequence>
<dbReference type="EMBL" id="JBBNAG010000007">
    <property type="protein sequence ID" value="KAK9119199.1"/>
    <property type="molecule type" value="Genomic_DNA"/>
</dbReference>
<keyword evidence="1" id="KW-0812">Transmembrane</keyword>
<dbReference type="AlphaFoldDB" id="A0AAP0NUV7"/>
<evidence type="ECO:0000256" key="1">
    <source>
        <dbReference type="SAM" id="Phobius"/>
    </source>
</evidence>
<reference evidence="2 3" key="1">
    <citation type="submission" date="2024-01" db="EMBL/GenBank/DDBJ databases">
        <title>Genome assemblies of Stephania.</title>
        <authorList>
            <person name="Yang L."/>
        </authorList>
    </citation>
    <scope>NUCLEOTIDE SEQUENCE [LARGE SCALE GENOMIC DNA]</scope>
    <source>
        <strain evidence="2">JXDWG</strain>
        <tissue evidence="2">Leaf</tissue>
    </source>
</reference>
<comment type="caution">
    <text evidence="2">The sequence shown here is derived from an EMBL/GenBank/DDBJ whole genome shotgun (WGS) entry which is preliminary data.</text>
</comment>
<organism evidence="2 3">
    <name type="scientific">Stephania cephalantha</name>
    <dbReference type="NCBI Taxonomy" id="152367"/>
    <lineage>
        <taxon>Eukaryota</taxon>
        <taxon>Viridiplantae</taxon>
        <taxon>Streptophyta</taxon>
        <taxon>Embryophyta</taxon>
        <taxon>Tracheophyta</taxon>
        <taxon>Spermatophyta</taxon>
        <taxon>Magnoliopsida</taxon>
        <taxon>Ranunculales</taxon>
        <taxon>Menispermaceae</taxon>
        <taxon>Menispermoideae</taxon>
        <taxon>Cissampelideae</taxon>
        <taxon>Stephania</taxon>
    </lineage>
</organism>
<name>A0AAP0NUV7_9MAGN</name>
<accession>A0AAP0NUV7</accession>
<keyword evidence="1" id="KW-1133">Transmembrane helix</keyword>
<dbReference type="Proteomes" id="UP001419268">
    <property type="component" value="Unassembled WGS sequence"/>
</dbReference>
<protein>
    <submittedName>
        <fullName evidence="2">Uncharacterized protein</fullName>
    </submittedName>
</protein>
<gene>
    <name evidence="2" type="ORF">Scep_017292</name>
</gene>
<evidence type="ECO:0000313" key="2">
    <source>
        <dbReference type="EMBL" id="KAK9119199.1"/>
    </source>
</evidence>